<feature type="transmembrane region" description="Helical" evidence="7">
    <location>
        <begin position="524"/>
        <end position="542"/>
    </location>
</feature>
<dbReference type="OrthoDB" id="135354at2"/>
<reference evidence="9" key="2">
    <citation type="submission" date="2020-09" db="EMBL/GenBank/DDBJ databases">
        <authorList>
            <person name="Sun Q."/>
            <person name="Zhou Y."/>
        </authorList>
    </citation>
    <scope>NUCLEOTIDE SEQUENCE</scope>
    <source>
        <strain evidence="9">CGMCC 1.14988</strain>
    </source>
</reference>
<evidence type="ECO:0000256" key="2">
    <source>
        <dbReference type="ARBA" id="ARBA00022475"/>
    </source>
</evidence>
<dbReference type="GO" id="GO:0005886">
    <property type="term" value="C:plasma membrane"/>
    <property type="evidence" value="ECO:0007669"/>
    <property type="project" value="UniProtKB-SubCell"/>
</dbReference>
<keyword evidence="4 7" id="KW-1133">Transmembrane helix</keyword>
<evidence type="ECO:0000256" key="1">
    <source>
        <dbReference type="ARBA" id="ARBA00004651"/>
    </source>
</evidence>
<dbReference type="InterPro" id="IPR050250">
    <property type="entry name" value="Macrolide_Exporter_MacB"/>
</dbReference>
<evidence type="ECO:0000256" key="6">
    <source>
        <dbReference type="ARBA" id="ARBA00038076"/>
    </source>
</evidence>
<sequence>MTLAILTGLVLVLLAPLVVAAVRHREIPRLAARNLARRRAEATLVVAGSLLGTAMLTSSFVVGDVVDGAIADVARTQLGPVDVTLTPADGDLDAVTTAVRAADVDGIDGLLAVTRATATLEVPATDDVEARALPRADLVALELADARSFGGDAAITGLDLVAGELGRNEVVLHERTADRLAVAAGARLRLHAYGGTRELTVSQVVPEVGLAGYGNALVAPALLTELAAGADDDAAPPRPHLLVSLDGGVFDTRDRSPGAVAALRAATTDLGGVEVDGVKATLLDDAERQGASLAELFTTIGSFSVLAGILLLVNLFVMLAEERKTELGMLRALGFSRRRLSQAFTFEGALYAITAALTGTVVGVGVGWLVARLAGSIFGLADQGIAFRLVLEPSSLALGGLLGLTISLVTIWVTSVRIGRLNVIRAIRDLPEPRRDGVGVRRVVAGAVGVVAGGAVSLLGLVGEQPIPLLVGVPVAAFAAGPLLRRLLSERSARMLSAGTALAWAVAVFPLFGDVLRQAELPVFVVQGVVLTTAAVSLVATLDTVWSRLLSRLVPGDAGLAVRLGLAYPLARRVRTSLLLGMFSLVIFTMTFIASLTAAFDAQRSEIAVAAGGGFDVLLDSNVANPLAGSTLLARQEVTAAAGLRRGYAEFLTAGADEARGWTVTGVDADLAAFGGPELTERDAAYADDAAAWLAVAADPTLAIVPDGFLGDGGPQPTAVGVGDRFEVLDPHGGPSRTLTAVAVGPVDFPWNGAFVSSTLTADLLGAQDVVSRHYLAVDGVTPDVLADRLSAAHLANGVEAQSFTALVDAGMRQENAFLQLLQGFLGLGLLVGIAGLGVVMIRAVRERRQQIGMLRAMGFGTALVRRAFLTEAGLIAAQGTAIGGALGLVTVRQVLTSSEAFGGGTVPFTMPWAGLLVIGTLPLLAALLATAWPAIRAARIAPAVALRASD</sequence>
<feature type="transmembrane region" description="Helical" evidence="7">
    <location>
        <begin position="296"/>
        <end position="320"/>
    </location>
</feature>
<organism evidence="9 10">
    <name type="scientific">Egicoccus halophilus</name>
    <dbReference type="NCBI Taxonomy" id="1670830"/>
    <lineage>
        <taxon>Bacteria</taxon>
        <taxon>Bacillati</taxon>
        <taxon>Actinomycetota</taxon>
        <taxon>Nitriliruptoria</taxon>
        <taxon>Egicoccales</taxon>
        <taxon>Egicoccaceae</taxon>
        <taxon>Egicoccus</taxon>
    </lineage>
</organism>
<keyword evidence="5 7" id="KW-0472">Membrane</keyword>
<dbReference type="RefSeq" id="WP_130648436.1">
    <property type="nucleotide sequence ID" value="NZ_BMHA01000001.1"/>
</dbReference>
<evidence type="ECO:0000259" key="8">
    <source>
        <dbReference type="Pfam" id="PF02687"/>
    </source>
</evidence>
<evidence type="ECO:0000313" key="10">
    <source>
        <dbReference type="Proteomes" id="UP000650511"/>
    </source>
</evidence>
<feature type="transmembrane region" description="Helical" evidence="7">
    <location>
        <begin position="467"/>
        <end position="484"/>
    </location>
</feature>
<evidence type="ECO:0000256" key="3">
    <source>
        <dbReference type="ARBA" id="ARBA00022692"/>
    </source>
</evidence>
<feature type="transmembrane region" description="Helical" evidence="7">
    <location>
        <begin position="496"/>
        <end position="512"/>
    </location>
</feature>
<feature type="transmembrane region" description="Helical" evidence="7">
    <location>
        <begin position="348"/>
        <end position="371"/>
    </location>
</feature>
<evidence type="ECO:0000256" key="5">
    <source>
        <dbReference type="ARBA" id="ARBA00023136"/>
    </source>
</evidence>
<dbReference type="InterPro" id="IPR003838">
    <property type="entry name" value="ABC3_permease_C"/>
</dbReference>
<dbReference type="PANTHER" id="PTHR30572:SF4">
    <property type="entry name" value="ABC TRANSPORTER PERMEASE YTRF"/>
    <property type="match status" value="1"/>
</dbReference>
<feature type="transmembrane region" description="Helical" evidence="7">
    <location>
        <begin position="821"/>
        <end position="846"/>
    </location>
</feature>
<dbReference type="AlphaFoldDB" id="A0A8J3EWE5"/>
<dbReference type="PANTHER" id="PTHR30572">
    <property type="entry name" value="MEMBRANE COMPONENT OF TRANSPORTER-RELATED"/>
    <property type="match status" value="1"/>
</dbReference>
<feature type="transmembrane region" description="Helical" evidence="7">
    <location>
        <begin position="439"/>
        <end position="461"/>
    </location>
</feature>
<comment type="caution">
    <text evidence="9">The sequence shown here is derived from an EMBL/GenBank/DDBJ whole genome shotgun (WGS) entry which is preliminary data.</text>
</comment>
<feature type="transmembrane region" description="Helical" evidence="7">
    <location>
        <begin position="578"/>
        <end position="600"/>
    </location>
</feature>
<feature type="transmembrane region" description="Helical" evidence="7">
    <location>
        <begin position="867"/>
        <end position="892"/>
    </location>
</feature>
<proteinExistence type="inferred from homology"/>
<evidence type="ECO:0000313" key="9">
    <source>
        <dbReference type="EMBL" id="GGI03474.1"/>
    </source>
</evidence>
<evidence type="ECO:0000256" key="4">
    <source>
        <dbReference type="ARBA" id="ARBA00022989"/>
    </source>
</evidence>
<accession>A0A8J3EWE5</accession>
<keyword evidence="2" id="KW-1003">Cell membrane</keyword>
<dbReference type="EMBL" id="BMHA01000001">
    <property type="protein sequence ID" value="GGI03474.1"/>
    <property type="molecule type" value="Genomic_DNA"/>
</dbReference>
<keyword evidence="10" id="KW-1185">Reference proteome</keyword>
<gene>
    <name evidence="9" type="ORF">GCM10011354_04220</name>
</gene>
<dbReference type="GO" id="GO:0022857">
    <property type="term" value="F:transmembrane transporter activity"/>
    <property type="evidence" value="ECO:0007669"/>
    <property type="project" value="TreeGrafter"/>
</dbReference>
<comment type="subcellular location">
    <subcellularLocation>
        <location evidence="1">Cell membrane</location>
        <topology evidence="1">Multi-pass membrane protein</topology>
    </subcellularLocation>
</comment>
<reference evidence="9" key="1">
    <citation type="journal article" date="2014" name="Int. J. Syst. Evol. Microbiol.">
        <title>Complete genome sequence of Corynebacterium casei LMG S-19264T (=DSM 44701T), isolated from a smear-ripened cheese.</title>
        <authorList>
            <consortium name="US DOE Joint Genome Institute (JGI-PGF)"/>
            <person name="Walter F."/>
            <person name="Albersmeier A."/>
            <person name="Kalinowski J."/>
            <person name="Ruckert C."/>
        </authorList>
    </citation>
    <scope>NUCLEOTIDE SEQUENCE</scope>
    <source>
        <strain evidence="9">CGMCC 1.14988</strain>
    </source>
</reference>
<dbReference type="Pfam" id="PF02687">
    <property type="entry name" value="FtsX"/>
    <property type="match status" value="2"/>
</dbReference>
<feature type="transmembrane region" description="Helical" evidence="7">
    <location>
        <begin position="396"/>
        <end position="418"/>
    </location>
</feature>
<name>A0A8J3EWE5_9ACTN</name>
<keyword evidence="3 7" id="KW-0812">Transmembrane</keyword>
<dbReference type="Proteomes" id="UP000650511">
    <property type="component" value="Unassembled WGS sequence"/>
</dbReference>
<feature type="transmembrane region" description="Helical" evidence="7">
    <location>
        <begin position="912"/>
        <end position="933"/>
    </location>
</feature>
<protein>
    <recommendedName>
        <fullName evidence="8">ABC3 transporter permease C-terminal domain-containing protein</fullName>
    </recommendedName>
</protein>
<feature type="domain" description="ABC3 transporter permease C-terminal" evidence="8">
    <location>
        <begin position="300"/>
        <end position="422"/>
    </location>
</feature>
<evidence type="ECO:0000256" key="7">
    <source>
        <dbReference type="SAM" id="Phobius"/>
    </source>
</evidence>
<comment type="similarity">
    <text evidence="6">Belongs to the ABC-4 integral membrane protein family.</text>
</comment>
<feature type="domain" description="ABC3 transporter permease C-terminal" evidence="8">
    <location>
        <begin position="825"/>
        <end position="943"/>
    </location>
</feature>